<name>A0A699VLM8_TANCI</name>
<reference evidence="2" key="1">
    <citation type="journal article" date="2019" name="Sci. Rep.">
        <title>Draft genome of Tanacetum cinerariifolium, the natural source of mosquito coil.</title>
        <authorList>
            <person name="Yamashiro T."/>
            <person name="Shiraishi A."/>
            <person name="Satake H."/>
            <person name="Nakayama K."/>
        </authorList>
    </citation>
    <scope>NUCLEOTIDE SEQUENCE</scope>
</reference>
<gene>
    <name evidence="2" type="ORF">Tci_906020</name>
</gene>
<feature type="chain" id="PRO_5025576346" evidence="1">
    <location>
        <begin position="29"/>
        <end position="108"/>
    </location>
</feature>
<feature type="non-terminal residue" evidence="2">
    <location>
        <position position="1"/>
    </location>
</feature>
<sequence>RSNWASSKRTSNSSVLCLMVLSSSVTLSLTPSKVVGAISIILSTIASHPSGAPVSVGLVVRGDGKGNGGDGIGSGGESKAACLAMDTSIDADMGGSSLTVFRALRRRV</sequence>
<evidence type="ECO:0000256" key="1">
    <source>
        <dbReference type="SAM" id="SignalP"/>
    </source>
</evidence>
<comment type="caution">
    <text evidence="2">The sequence shown here is derived from an EMBL/GenBank/DDBJ whole genome shotgun (WGS) entry which is preliminary data.</text>
</comment>
<protein>
    <submittedName>
        <fullName evidence="2">Uncharacterized protein</fullName>
    </submittedName>
</protein>
<evidence type="ECO:0000313" key="2">
    <source>
        <dbReference type="EMBL" id="GFD34051.1"/>
    </source>
</evidence>
<proteinExistence type="predicted"/>
<keyword evidence="1" id="KW-0732">Signal</keyword>
<organism evidence="2">
    <name type="scientific">Tanacetum cinerariifolium</name>
    <name type="common">Dalmatian daisy</name>
    <name type="synonym">Chrysanthemum cinerariifolium</name>
    <dbReference type="NCBI Taxonomy" id="118510"/>
    <lineage>
        <taxon>Eukaryota</taxon>
        <taxon>Viridiplantae</taxon>
        <taxon>Streptophyta</taxon>
        <taxon>Embryophyta</taxon>
        <taxon>Tracheophyta</taxon>
        <taxon>Spermatophyta</taxon>
        <taxon>Magnoliopsida</taxon>
        <taxon>eudicotyledons</taxon>
        <taxon>Gunneridae</taxon>
        <taxon>Pentapetalae</taxon>
        <taxon>asterids</taxon>
        <taxon>campanulids</taxon>
        <taxon>Asterales</taxon>
        <taxon>Asteraceae</taxon>
        <taxon>Asteroideae</taxon>
        <taxon>Anthemideae</taxon>
        <taxon>Anthemidinae</taxon>
        <taxon>Tanacetum</taxon>
    </lineage>
</organism>
<dbReference type="AlphaFoldDB" id="A0A699VLM8"/>
<feature type="signal peptide" evidence="1">
    <location>
        <begin position="1"/>
        <end position="28"/>
    </location>
</feature>
<accession>A0A699VLM8</accession>
<dbReference type="EMBL" id="BKCJ011442182">
    <property type="protein sequence ID" value="GFD34051.1"/>
    <property type="molecule type" value="Genomic_DNA"/>
</dbReference>